<protein>
    <recommendedName>
        <fullName evidence="1">EGF-like domain-containing protein</fullName>
    </recommendedName>
</protein>
<dbReference type="SMART" id="SM00181">
    <property type="entry name" value="EGF"/>
    <property type="match status" value="3"/>
</dbReference>
<dbReference type="PRINTS" id="PR00837">
    <property type="entry name" value="V5TPXLIKE"/>
</dbReference>
<feature type="domain" description="EGF-like" evidence="1">
    <location>
        <begin position="404"/>
        <end position="415"/>
    </location>
</feature>
<evidence type="ECO:0000313" key="2">
    <source>
        <dbReference type="EMBL" id="KAK6171095.1"/>
    </source>
</evidence>
<gene>
    <name evidence="2" type="ORF">SNE40_019354</name>
</gene>
<dbReference type="Pfam" id="PF00188">
    <property type="entry name" value="CAP"/>
    <property type="match status" value="1"/>
</dbReference>
<dbReference type="Gene3D" id="3.40.33.10">
    <property type="entry name" value="CAP"/>
    <property type="match status" value="1"/>
</dbReference>
<dbReference type="InterPro" id="IPR000742">
    <property type="entry name" value="EGF"/>
</dbReference>
<reference evidence="2 3" key="1">
    <citation type="submission" date="2024-01" db="EMBL/GenBank/DDBJ databases">
        <title>The genome of the rayed Mediterranean limpet Patella caerulea (Linnaeus, 1758).</title>
        <authorList>
            <person name="Anh-Thu Weber A."/>
            <person name="Halstead-Nussloch G."/>
        </authorList>
    </citation>
    <scope>NUCLEOTIDE SEQUENCE [LARGE SCALE GENOMIC DNA]</scope>
    <source>
        <strain evidence="2">AATW-2023a</strain>
        <tissue evidence="2">Whole specimen</tissue>
    </source>
</reference>
<dbReference type="InterPro" id="IPR001283">
    <property type="entry name" value="CRISP-related"/>
</dbReference>
<dbReference type="InterPro" id="IPR035940">
    <property type="entry name" value="CAP_sf"/>
</dbReference>
<dbReference type="SUPFAM" id="SSF55797">
    <property type="entry name" value="PR-1-like"/>
    <property type="match status" value="1"/>
</dbReference>
<keyword evidence="3" id="KW-1185">Reference proteome</keyword>
<accession>A0AAN8J6X0</accession>
<organism evidence="2 3">
    <name type="scientific">Patella caerulea</name>
    <name type="common">Rayed Mediterranean limpet</name>
    <dbReference type="NCBI Taxonomy" id="87958"/>
    <lineage>
        <taxon>Eukaryota</taxon>
        <taxon>Metazoa</taxon>
        <taxon>Spiralia</taxon>
        <taxon>Lophotrochozoa</taxon>
        <taxon>Mollusca</taxon>
        <taxon>Gastropoda</taxon>
        <taxon>Patellogastropoda</taxon>
        <taxon>Patelloidea</taxon>
        <taxon>Patellidae</taxon>
        <taxon>Patella</taxon>
    </lineage>
</organism>
<dbReference type="SMART" id="SM00198">
    <property type="entry name" value="SCP"/>
    <property type="match status" value="1"/>
</dbReference>
<dbReference type="Proteomes" id="UP001347796">
    <property type="component" value="Unassembled WGS sequence"/>
</dbReference>
<comment type="caution">
    <text evidence="2">The sequence shown here is derived from an EMBL/GenBank/DDBJ whole genome shotgun (WGS) entry which is preliminary data.</text>
</comment>
<name>A0AAN8J6X0_PATCE</name>
<proteinExistence type="predicted"/>
<sequence>MLFTTVYDISYPIQIVDPWFSLSQQELGLKGEVVRERRSADSAAEQTGLVYDPNCDPNYKSISASHSMCLVDVGIAVPLSQAVKTAVLQAHNGHRTAVSPTATNMQKMAWDDELATIATKWAQQCRSGHDKGVARTAISLPNIYNGQNMAAGFDTFVDAVTAWHAEVVDYQYGQGSINGKAVGHYTQVVHHQSARVGCGQANCDGKQYYICNYAIGQGSIKNPYTTGASCSACPSKCSDKLCDCQGKLCYNYGTLDINTCTCTCPSIYTGDQCQTLSCNNIEKAWCATANASDCGTYSNYPTDCNMLCGVCPYPCNGKKCKNGGALNIDTCTCTCTSPYSGDTCTETSCTKLDKSFCANYPASACQQYSNFPSDCSIKCGICPPPCNGKTCQNGGTLNLPSCSCTCPSPYTGDTCTEKNCNGEEPWCTQVTLELCAKYSNLPSDCSITCGICPKREFLY</sequence>
<dbReference type="AlphaFoldDB" id="A0AAN8J6X0"/>
<dbReference type="InterPro" id="IPR014044">
    <property type="entry name" value="CAP_dom"/>
</dbReference>
<dbReference type="PROSITE" id="PS01186">
    <property type="entry name" value="EGF_2"/>
    <property type="match status" value="1"/>
</dbReference>
<dbReference type="EMBL" id="JAZGQO010000014">
    <property type="protein sequence ID" value="KAK6171095.1"/>
    <property type="molecule type" value="Genomic_DNA"/>
</dbReference>
<dbReference type="PANTHER" id="PTHR10334">
    <property type="entry name" value="CYSTEINE-RICH SECRETORY PROTEIN-RELATED"/>
    <property type="match status" value="1"/>
</dbReference>
<evidence type="ECO:0000259" key="1">
    <source>
        <dbReference type="PROSITE" id="PS01186"/>
    </source>
</evidence>
<evidence type="ECO:0000313" key="3">
    <source>
        <dbReference type="Proteomes" id="UP001347796"/>
    </source>
</evidence>